<feature type="transmembrane region" description="Helical" evidence="15">
    <location>
        <begin position="110"/>
        <end position="126"/>
    </location>
</feature>
<keyword evidence="11 15" id="KW-0046">Antibiotic resistance</keyword>
<dbReference type="PANTHER" id="PTHR30622:SF4">
    <property type="entry name" value="UNDECAPRENYL-DIPHOSPHATASE"/>
    <property type="match status" value="1"/>
</dbReference>
<feature type="transmembrane region" description="Helical" evidence="15">
    <location>
        <begin position="78"/>
        <end position="98"/>
    </location>
</feature>
<dbReference type="STRING" id="1453497.AT15_09395"/>
<comment type="miscellaneous">
    <text evidence="15">Bacitracin is thought to be involved in the inhibition of peptidoglycan synthesis by sequestering undecaprenyl diphosphate, thereby reducing the pool of lipid carrier available.</text>
</comment>
<keyword evidence="7 15" id="KW-0812">Transmembrane</keyword>
<comment type="subcellular location">
    <subcellularLocation>
        <location evidence="1 15">Cell membrane</location>
        <topology evidence="1 15">Multi-pass membrane protein</topology>
    </subcellularLocation>
</comment>
<feature type="transmembrane region" description="Helical" evidence="15">
    <location>
        <begin position="138"/>
        <end position="158"/>
    </location>
</feature>
<sequence>MKYLFLGSLQGATEFLPVSSSGHLTIFSSILKLDSDNMTSLFALLHLATFFAVLLFTYREILQIIGGLFSREENRNSIRYIALLIVATIPAVVAGLFLEERISSIFSSPYFAAGMLFITAFFLLLSDRFNGKFEILKLGFMGAFLIGCLQAVAILPGISRSGMTIFGALLIGLSRKDAVKFSFLMSLPVTLGAGILELGKLNVPMGYAITAFLSAFFTGIIGLFLVKKFVIKGKLRGFAIYCIIFAVASFITLGVI</sequence>
<evidence type="ECO:0000256" key="15">
    <source>
        <dbReference type="HAMAP-Rule" id="MF_01006"/>
    </source>
</evidence>
<evidence type="ECO:0000313" key="16">
    <source>
        <dbReference type="EMBL" id="OAA30887.1"/>
    </source>
</evidence>
<evidence type="ECO:0000256" key="2">
    <source>
        <dbReference type="ARBA" id="ARBA00010621"/>
    </source>
</evidence>
<dbReference type="PATRIC" id="fig|1453497.3.peg.1863"/>
<dbReference type="InterPro" id="IPR003824">
    <property type="entry name" value="UppP"/>
</dbReference>
<evidence type="ECO:0000313" key="17">
    <source>
        <dbReference type="Proteomes" id="UP000077339"/>
    </source>
</evidence>
<dbReference type="GO" id="GO:0009252">
    <property type="term" value="P:peptidoglycan biosynthetic process"/>
    <property type="evidence" value="ECO:0007669"/>
    <property type="project" value="UniProtKB-KW"/>
</dbReference>
<dbReference type="GO" id="GO:0050380">
    <property type="term" value="F:undecaprenyl-diphosphatase activity"/>
    <property type="evidence" value="ECO:0007669"/>
    <property type="project" value="UniProtKB-UniRule"/>
</dbReference>
<accession>A0A176K1M1</accession>
<comment type="similarity">
    <text evidence="2 15">Belongs to the UppP family.</text>
</comment>
<dbReference type="GO" id="GO:0008360">
    <property type="term" value="P:regulation of cell shape"/>
    <property type="evidence" value="ECO:0007669"/>
    <property type="project" value="UniProtKB-KW"/>
</dbReference>
<feature type="transmembrane region" description="Helical" evidence="15">
    <location>
        <begin position="205"/>
        <end position="226"/>
    </location>
</feature>
<evidence type="ECO:0000256" key="13">
    <source>
        <dbReference type="ARBA" id="ARBA00032932"/>
    </source>
</evidence>
<dbReference type="HAMAP" id="MF_01006">
    <property type="entry name" value="Undec_diphosphatase"/>
    <property type="match status" value="1"/>
</dbReference>
<dbReference type="Pfam" id="PF02673">
    <property type="entry name" value="BacA"/>
    <property type="match status" value="1"/>
</dbReference>
<dbReference type="EMBL" id="JFHK01000006">
    <property type="protein sequence ID" value="OAA30887.1"/>
    <property type="molecule type" value="Genomic_DNA"/>
</dbReference>
<evidence type="ECO:0000256" key="8">
    <source>
        <dbReference type="ARBA" id="ARBA00022801"/>
    </source>
</evidence>
<evidence type="ECO:0000256" key="7">
    <source>
        <dbReference type="ARBA" id="ARBA00022692"/>
    </source>
</evidence>
<comment type="catalytic activity">
    <reaction evidence="14 15">
        <text>di-trans,octa-cis-undecaprenyl diphosphate + H2O = di-trans,octa-cis-undecaprenyl phosphate + phosphate + H(+)</text>
        <dbReference type="Rhea" id="RHEA:28094"/>
        <dbReference type="ChEBI" id="CHEBI:15377"/>
        <dbReference type="ChEBI" id="CHEBI:15378"/>
        <dbReference type="ChEBI" id="CHEBI:43474"/>
        <dbReference type="ChEBI" id="CHEBI:58405"/>
        <dbReference type="ChEBI" id="CHEBI:60392"/>
        <dbReference type="EC" id="3.6.1.27"/>
    </reaction>
</comment>
<dbReference type="AlphaFoldDB" id="A0A176K1M1"/>
<keyword evidence="9 15" id="KW-1133">Transmembrane helix</keyword>
<name>A0A176K1M1_9BACT</name>
<dbReference type="Proteomes" id="UP000077339">
    <property type="component" value="Unassembled WGS sequence"/>
</dbReference>
<evidence type="ECO:0000256" key="9">
    <source>
        <dbReference type="ARBA" id="ARBA00022989"/>
    </source>
</evidence>
<evidence type="ECO:0000256" key="5">
    <source>
        <dbReference type="ARBA" id="ARBA00022475"/>
    </source>
</evidence>
<keyword evidence="10 15" id="KW-0472">Membrane</keyword>
<keyword evidence="17" id="KW-1185">Reference proteome</keyword>
<gene>
    <name evidence="15" type="primary">uppP</name>
    <name evidence="16" type="ORF">AT15_09395</name>
</gene>
<keyword evidence="15" id="KW-0133">Cell shape</keyword>
<evidence type="ECO:0000256" key="14">
    <source>
        <dbReference type="ARBA" id="ARBA00047594"/>
    </source>
</evidence>
<feature type="transmembrane region" description="Helical" evidence="15">
    <location>
        <begin position="238"/>
        <end position="255"/>
    </location>
</feature>
<organism evidence="16 17">
    <name type="scientific">Kosmotoga arenicorallina S304</name>
    <dbReference type="NCBI Taxonomy" id="1453497"/>
    <lineage>
        <taxon>Bacteria</taxon>
        <taxon>Thermotogati</taxon>
        <taxon>Thermotogota</taxon>
        <taxon>Thermotogae</taxon>
        <taxon>Kosmotogales</taxon>
        <taxon>Kosmotogaceae</taxon>
        <taxon>Kosmotoga</taxon>
    </lineage>
</organism>
<evidence type="ECO:0000256" key="11">
    <source>
        <dbReference type="ARBA" id="ARBA00023251"/>
    </source>
</evidence>
<dbReference type="EC" id="3.6.1.27" evidence="3 15"/>
<protein>
    <recommendedName>
        <fullName evidence="4 15">Undecaprenyl-diphosphatase</fullName>
        <ecNumber evidence="3 15">3.6.1.27</ecNumber>
    </recommendedName>
    <alternativeName>
        <fullName evidence="13 15">Bacitracin resistance protein</fullName>
    </alternativeName>
    <alternativeName>
        <fullName evidence="12 15">Undecaprenyl pyrophosphate phosphatase</fullName>
    </alternativeName>
</protein>
<comment type="function">
    <text evidence="15">Catalyzes the dephosphorylation of undecaprenyl diphosphate (UPP). Confers resistance to bacitracin.</text>
</comment>
<feature type="transmembrane region" description="Helical" evidence="15">
    <location>
        <begin position="41"/>
        <end position="58"/>
    </location>
</feature>
<evidence type="ECO:0000256" key="10">
    <source>
        <dbReference type="ARBA" id="ARBA00023136"/>
    </source>
</evidence>
<proteinExistence type="inferred from homology"/>
<keyword evidence="8 15" id="KW-0378">Hydrolase</keyword>
<evidence type="ECO:0000256" key="4">
    <source>
        <dbReference type="ARBA" id="ARBA00021581"/>
    </source>
</evidence>
<dbReference type="PANTHER" id="PTHR30622">
    <property type="entry name" value="UNDECAPRENYL-DIPHOSPHATASE"/>
    <property type="match status" value="1"/>
</dbReference>
<evidence type="ECO:0000256" key="6">
    <source>
        <dbReference type="ARBA" id="ARBA00022519"/>
    </source>
</evidence>
<keyword evidence="6" id="KW-0997">Cell inner membrane</keyword>
<evidence type="ECO:0000256" key="1">
    <source>
        <dbReference type="ARBA" id="ARBA00004651"/>
    </source>
</evidence>
<keyword evidence="5 15" id="KW-1003">Cell membrane</keyword>
<evidence type="ECO:0000256" key="3">
    <source>
        <dbReference type="ARBA" id="ARBA00012374"/>
    </source>
</evidence>
<keyword evidence="15" id="KW-0961">Cell wall biogenesis/degradation</keyword>
<evidence type="ECO:0000256" key="12">
    <source>
        <dbReference type="ARBA" id="ARBA00032707"/>
    </source>
</evidence>
<keyword evidence="15" id="KW-0573">Peptidoglycan synthesis</keyword>
<dbReference type="GO" id="GO:0071555">
    <property type="term" value="P:cell wall organization"/>
    <property type="evidence" value="ECO:0007669"/>
    <property type="project" value="UniProtKB-KW"/>
</dbReference>
<dbReference type="GO" id="GO:0046677">
    <property type="term" value="P:response to antibiotic"/>
    <property type="evidence" value="ECO:0007669"/>
    <property type="project" value="UniProtKB-UniRule"/>
</dbReference>
<reference evidence="16 17" key="1">
    <citation type="submission" date="2014-02" db="EMBL/GenBank/DDBJ databases">
        <title>Kosmotoga genome sequencing.</title>
        <authorList>
            <person name="Pollo S.M."/>
            <person name="Charchuk R."/>
            <person name="Nesbo C.L."/>
        </authorList>
    </citation>
    <scope>NUCLEOTIDE SEQUENCE [LARGE SCALE GENOMIC DNA]</scope>
    <source>
        <strain evidence="16 17">S304</strain>
    </source>
</reference>
<dbReference type="GO" id="GO:0005886">
    <property type="term" value="C:plasma membrane"/>
    <property type="evidence" value="ECO:0007669"/>
    <property type="project" value="UniProtKB-SubCell"/>
</dbReference>
<comment type="caution">
    <text evidence="16">The sequence shown here is derived from an EMBL/GenBank/DDBJ whole genome shotgun (WGS) entry which is preliminary data.</text>
</comment>